<evidence type="ECO:0000313" key="1">
    <source>
        <dbReference type="EMBL" id="QDU94048.1"/>
    </source>
</evidence>
<gene>
    <name evidence="1" type="ORF">Pla8534_18340</name>
</gene>
<accession>A0A518DQD5</accession>
<dbReference type="EMBL" id="CP036433">
    <property type="protein sequence ID" value="QDU94048.1"/>
    <property type="molecule type" value="Genomic_DNA"/>
</dbReference>
<name>A0A518DQD5_9BACT</name>
<dbReference type="KEGG" id="lcre:Pla8534_18340"/>
<dbReference type="AlphaFoldDB" id="A0A518DQD5"/>
<keyword evidence="2" id="KW-1185">Reference proteome</keyword>
<reference evidence="1 2" key="1">
    <citation type="submission" date="2019-02" db="EMBL/GenBank/DDBJ databases">
        <title>Deep-cultivation of Planctomycetes and their phenomic and genomic characterization uncovers novel biology.</title>
        <authorList>
            <person name="Wiegand S."/>
            <person name="Jogler M."/>
            <person name="Boedeker C."/>
            <person name="Pinto D."/>
            <person name="Vollmers J."/>
            <person name="Rivas-Marin E."/>
            <person name="Kohn T."/>
            <person name="Peeters S.H."/>
            <person name="Heuer A."/>
            <person name="Rast P."/>
            <person name="Oberbeckmann S."/>
            <person name="Bunk B."/>
            <person name="Jeske O."/>
            <person name="Meyerdierks A."/>
            <person name="Storesund J.E."/>
            <person name="Kallscheuer N."/>
            <person name="Luecker S."/>
            <person name="Lage O.M."/>
            <person name="Pohl T."/>
            <person name="Merkel B.J."/>
            <person name="Hornburger P."/>
            <person name="Mueller R.-W."/>
            <person name="Bruemmer F."/>
            <person name="Labrenz M."/>
            <person name="Spormann A.M."/>
            <person name="Op den Camp H."/>
            <person name="Overmann J."/>
            <person name="Amann R."/>
            <person name="Jetten M.S.M."/>
            <person name="Mascher T."/>
            <person name="Medema M.H."/>
            <person name="Devos D.P."/>
            <person name="Kaster A.-K."/>
            <person name="Ovreas L."/>
            <person name="Rohde M."/>
            <person name="Galperin M.Y."/>
            <person name="Jogler C."/>
        </authorList>
    </citation>
    <scope>NUCLEOTIDE SEQUENCE [LARGE SCALE GENOMIC DNA]</scope>
    <source>
        <strain evidence="1 2">Pla85_3_4</strain>
    </source>
</reference>
<proteinExistence type="predicted"/>
<dbReference type="Proteomes" id="UP000317648">
    <property type="component" value="Chromosome"/>
</dbReference>
<evidence type="ECO:0000313" key="2">
    <source>
        <dbReference type="Proteomes" id="UP000317648"/>
    </source>
</evidence>
<organism evidence="1 2">
    <name type="scientific">Lignipirellula cremea</name>
    <dbReference type="NCBI Taxonomy" id="2528010"/>
    <lineage>
        <taxon>Bacteria</taxon>
        <taxon>Pseudomonadati</taxon>
        <taxon>Planctomycetota</taxon>
        <taxon>Planctomycetia</taxon>
        <taxon>Pirellulales</taxon>
        <taxon>Pirellulaceae</taxon>
        <taxon>Lignipirellula</taxon>
    </lineage>
</organism>
<protein>
    <submittedName>
        <fullName evidence="1">Uncharacterized protein</fullName>
    </submittedName>
</protein>
<sequence length="227" mass="24907">MVAVQLLRRLHEVAEPLLAGQSKWKPLWPLNGQMHPNICPAIKKANMKGVLLSALHDIKFDGPESFDVRLGSTGQNTVLVVPGVIGSPNSTVLFAKLDTGFSVDELPVEILSLPILDLEFSMNLIVPGVIYPKGYCGPLFIAVAARKAMCVQAGYPLTQLVALNHQDLEITVSPHLATSSHDQRFEGLLHPGWQDILKHGCVVTARRCLELFEQYTEELISKTLLAQ</sequence>